<dbReference type="RefSeq" id="WP_219002020.1">
    <property type="nucleotide sequence ID" value="NZ_CP079194.1"/>
</dbReference>
<feature type="transmembrane region" description="Helical" evidence="7">
    <location>
        <begin position="207"/>
        <end position="226"/>
    </location>
</feature>
<evidence type="ECO:0000313" key="9">
    <source>
        <dbReference type="EMBL" id="QXT39414.1"/>
    </source>
</evidence>
<evidence type="ECO:0000313" key="10">
    <source>
        <dbReference type="Proteomes" id="UP000825009"/>
    </source>
</evidence>
<comment type="similarity">
    <text evidence="7">Belongs to the binding-protein-dependent transport system permease family.</text>
</comment>
<dbReference type="GO" id="GO:0005886">
    <property type="term" value="C:plasma membrane"/>
    <property type="evidence" value="ECO:0007669"/>
    <property type="project" value="UniProtKB-SubCell"/>
</dbReference>
<evidence type="ECO:0000256" key="2">
    <source>
        <dbReference type="ARBA" id="ARBA00022448"/>
    </source>
</evidence>
<gene>
    <name evidence="9" type="ORF">KYE46_16035</name>
</gene>
<dbReference type="CDD" id="cd06261">
    <property type="entry name" value="TM_PBP2"/>
    <property type="match status" value="1"/>
</dbReference>
<evidence type="ECO:0000256" key="4">
    <source>
        <dbReference type="ARBA" id="ARBA00022692"/>
    </source>
</evidence>
<keyword evidence="5 7" id="KW-1133">Transmembrane helix</keyword>
<evidence type="ECO:0000256" key="6">
    <source>
        <dbReference type="ARBA" id="ARBA00023136"/>
    </source>
</evidence>
<dbReference type="PROSITE" id="PS50928">
    <property type="entry name" value="ABC_TM1"/>
    <property type="match status" value="1"/>
</dbReference>
<reference evidence="9 10" key="1">
    <citation type="submission" date="2021-07" db="EMBL/GenBank/DDBJ databases">
        <title>A novel Jannaschia species isolated from marine dinoflagellate Ceratoperidinium margalefii.</title>
        <authorList>
            <person name="Jiang Y."/>
            <person name="Li Z."/>
        </authorList>
    </citation>
    <scope>NUCLEOTIDE SEQUENCE [LARGE SCALE GENOMIC DNA]</scope>
    <source>
        <strain evidence="9 10">J12C1-MA-4</strain>
    </source>
</reference>
<evidence type="ECO:0000256" key="3">
    <source>
        <dbReference type="ARBA" id="ARBA00022475"/>
    </source>
</evidence>
<proteinExistence type="inferred from homology"/>
<dbReference type="PANTHER" id="PTHR30193">
    <property type="entry name" value="ABC TRANSPORTER PERMEASE PROTEIN"/>
    <property type="match status" value="1"/>
</dbReference>
<dbReference type="Proteomes" id="UP000825009">
    <property type="component" value="Chromosome"/>
</dbReference>
<feature type="transmembrane region" description="Helical" evidence="7">
    <location>
        <begin position="118"/>
        <end position="141"/>
    </location>
</feature>
<evidence type="ECO:0000256" key="1">
    <source>
        <dbReference type="ARBA" id="ARBA00004651"/>
    </source>
</evidence>
<evidence type="ECO:0000256" key="7">
    <source>
        <dbReference type="RuleBase" id="RU363032"/>
    </source>
</evidence>
<dbReference type="EMBL" id="CP079194">
    <property type="protein sequence ID" value="QXT39414.1"/>
    <property type="molecule type" value="Genomic_DNA"/>
</dbReference>
<feature type="domain" description="ABC transmembrane type-1" evidence="8">
    <location>
        <begin position="116"/>
        <end position="329"/>
    </location>
</feature>
<dbReference type="InterPro" id="IPR000515">
    <property type="entry name" value="MetI-like"/>
</dbReference>
<dbReference type="GO" id="GO:0055085">
    <property type="term" value="P:transmembrane transport"/>
    <property type="evidence" value="ECO:0007669"/>
    <property type="project" value="InterPro"/>
</dbReference>
<evidence type="ECO:0000259" key="8">
    <source>
        <dbReference type="PROSITE" id="PS50928"/>
    </source>
</evidence>
<sequence length="342" mass="38413">MKFKTFIWFVGPSLFLMVLFIAAPLASVFLGSFRITQPVVQQIEVETCSAGFLAQTCTTELQTVPLIDEETGDIVTTTEWVGFLSYDRVLEPARAWAAITALDYNALMQIDFWSALRFTLMFTLVTLPLVIGVGLAIALAVNSAARSLRGPIIFISLLPFIITPVIGSLSIYWLFVGDGILTRGIEAWLDRDIAMFAQGWTIELLMLFYRVWHVAPFAFVIFYAGLQTVNQDTLESAIIDGASRFDRLRYVVIPHLMPLIIFIALIHLMDAYRVFDEIVGFRAEAHVTSLQYLTFDFLRPDDAGNRAFSRASASSMLTMLGIVVLLIPLLRRTWRDHKGSSH</sequence>
<keyword evidence="3" id="KW-1003">Cell membrane</keyword>
<keyword evidence="6 7" id="KW-0472">Membrane</keyword>
<accession>A0A8F6Y9Y2</accession>
<feature type="transmembrane region" description="Helical" evidence="7">
    <location>
        <begin position="7"/>
        <end position="30"/>
    </location>
</feature>
<comment type="subcellular location">
    <subcellularLocation>
        <location evidence="1 7">Cell membrane</location>
        <topology evidence="1 7">Multi-pass membrane protein</topology>
    </subcellularLocation>
</comment>
<feature type="transmembrane region" description="Helical" evidence="7">
    <location>
        <begin position="307"/>
        <end position="330"/>
    </location>
</feature>
<feature type="transmembrane region" description="Helical" evidence="7">
    <location>
        <begin position="247"/>
        <end position="269"/>
    </location>
</feature>
<keyword evidence="10" id="KW-1185">Reference proteome</keyword>
<protein>
    <submittedName>
        <fullName evidence="9">Sugar ABC transporter permease</fullName>
    </submittedName>
</protein>
<dbReference type="PANTHER" id="PTHR30193:SF45">
    <property type="entry name" value="ABC TRANSPORTER PERMEASE PROTEIN"/>
    <property type="match status" value="1"/>
</dbReference>
<name>A0A8F6Y9Y2_9RHOB</name>
<keyword evidence="4 7" id="KW-0812">Transmembrane</keyword>
<feature type="transmembrane region" description="Helical" evidence="7">
    <location>
        <begin position="153"/>
        <end position="175"/>
    </location>
</feature>
<dbReference type="InterPro" id="IPR051393">
    <property type="entry name" value="ABC_transporter_permease"/>
</dbReference>
<keyword evidence="2 7" id="KW-0813">Transport</keyword>
<dbReference type="KEGG" id="gce:KYE46_16035"/>
<dbReference type="AlphaFoldDB" id="A0A8F6Y9Y2"/>
<dbReference type="Pfam" id="PF00528">
    <property type="entry name" value="BPD_transp_1"/>
    <property type="match status" value="1"/>
</dbReference>
<evidence type="ECO:0000256" key="5">
    <source>
        <dbReference type="ARBA" id="ARBA00022989"/>
    </source>
</evidence>
<organism evidence="9 10">
    <name type="scientific">Gymnodinialimonas ceratoperidinii</name>
    <dbReference type="NCBI Taxonomy" id="2856823"/>
    <lineage>
        <taxon>Bacteria</taxon>
        <taxon>Pseudomonadati</taxon>
        <taxon>Pseudomonadota</taxon>
        <taxon>Alphaproteobacteria</taxon>
        <taxon>Rhodobacterales</taxon>
        <taxon>Paracoccaceae</taxon>
        <taxon>Gymnodinialimonas</taxon>
    </lineage>
</organism>